<dbReference type="EMBL" id="CP001787">
    <property type="protein sequence ID" value="ACX72458.1"/>
    <property type="molecule type" value="Genomic_DNA"/>
</dbReference>
<dbReference type="Pfam" id="PF09853">
    <property type="entry name" value="DUF2080"/>
    <property type="match status" value="1"/>
</dbReference>
<dbReference type="Proteomes" id="UP000002063">
    <property type="component" value="Chromosome"/>
</dbReference>
<evidence type="ECO:0000313" key="1">
    <source>
        <dbReference type="EMBL" id="ACX72458.1"/>
    </source>
</evidence>
<dbReference type="STRING" id="579137.Metvu_0599"/>
<dbReference type="KEGG" id="mvu:Metvu_0599"/>
<proteinExistence type="predicted"/>
<reference evidence="1" key="1">
    <citation type="submission" date="2009-10" db="EMBL/GenBank/DDBJ databases">
        <title>Complete sequence of chromosome of Methanocaldococcus vulcanius M7.</title>
        <authorList>
            <consortium name="US DOE Joint Genome Institute"/>
            <person name="Lucas S."/>
            <person name="Copeland A."/>
            <person name="Lapidus A."/>
            <person name="Glavina del Rio T."/>
            <person name="Dalin E."/>
            <person name="Tice H."/>
            <person name="Bruce D."/>
            <person name="Goodwin L."/>
            <person name="Pitluck S."/>
            <person name="Lcollab F.I."/>
            <person name="Brettin T."/>
            <person name="Detter J.C."/>
            <person name="Han C."/>
            <person name="Tapia R."/>
            <person name="Kuske C.R."/>
            <person name="Schmutz J."/>
            <person name="Larimer F."/>
            <person name="Land M."/>
            <person name="Hauser L."/>
            <person name="Kyrpides N."/>
            <person name="Ovchinikova G."/>
            <person name="Sieprawska-Lupa M."/>
            <person name="Whitman W.B."/>
            <person name="Woyke T."/>
        </authorList>
    </citation>
    <scope>NUCLEOTIDE SEQUENCE [LARGE SCALE GENOMIC DNA]</scope>
    <source>
        <strain evidence="1">M7</strain>
    </source>
</reference>
<keyword evidence="2" id="KW-1185">Reference proteome</keyword>
<dbReference type="HOGENOM" id="CLU_2730485_0_0_2"/>
<dbReference type="InterPro" id="IPR019205">
    <property type="entry name" value="DUF2080_transposon-encoded"/>
</dbReference>
<protein>
    <recommendedName>
        <fullName evidence="3">Transposon-encoded protein</fullName>
    </recommendedName>
</protein>
<evidence type="ECO:0008006" key="3">
    <source>
        <dbReference type="Google" id="ProtNLM"/>
    </source>
</evidence>
<gene>
    <name evidence="1" type="ordered locus">Metvu_0599</name>
</gene>
<evidence type="ECO:0000313" key="2">
    <source>
        <dbReference type="Proteomes" id="UP000002063"/>
    </source>
</evidence>
<organism evidence="1 2">
    <name type="scientific">Methanocaldococcus vulcanius (strain ATCC 700851 / DSM 12094 / M7)</name>
    <name type="common">Methanococcus vulcanius</name>
    <dbReference type="NCBI Taxonomy" id="579137"/>
    <lineage>
        <taxon>Archaea</taxon>
        <taxon>Methanobacteriati</taxon>
        <taxon>Methanobacteriota</taxon>
        <taxon>Methanomada group</taxon>
        <taxon>Methanococci</taxon>
        <taxon>Methanococcales</taxon>
        <taxon>Methanocaldococcaceae</taxon>
        <taxon>Methanocaldococcus</taxon>
    </lineage>
</organism>
<dbReference type="eggNOG" id="arCOG03884">
    <property type="taxonomic scope" value="Archaea"/>
</dbReference>
<accession>C9RFV6</accession>
<sequence length="71" mass="8054">MRCHFGDTMVRVKKKAWRKPRDVVIGFVAVCKANGNTVIPKPTLPPDYVGKKVIIIPIEDEDEEFDVVDDN</sequence>
<name>C9RFV6_METVM</name>
<dbReference type="AlphaFoldDB" id="C9RFV6"/>